<protein>
    <submittedName>
        <fullName evidence="8">DMT family transporter</fullName>
    </submittedName>
</protein>
<gene>
    <name evidence="8" type="ORF">K8U61_23795</name>
</gene>
<evidence type="ECO:0000256" key="6">
    <source>
        <dbReference type="SAM" id="Phobius"/>
    </source>
</evidence>
<dbReference type="PANTHER" id="PTHR32322:SF2">
    <property type="entry name" value="EAMA DOMAIN-CONTAINING PROTEIN"/>
    <property type="match status" value="1"/>
</dbReference>
<evidence type="ECO:0000256" key="3">
    <source>
        <dbReference type="ARBA" id="ARBA00022692"/>
    </source>
</evidence>
<dbReference type="PANTHER" id="PTHR32322">
    <property type="entry name" value="INNER MEMBRANE TRANSPORTER"/>
    <property type="match status" value="1"/>
</dbReference>
<dbReference type="SUPFAM" id="SSF103481">
    <property type="entry name" value="Multidrug resistance efflux transporter EmrE"/>
    <property type="match status" value="2"/>
</dbReference>
<keyword evidence="3 6" id="KW-0812">Transmembrane</keyword>
<comment type="similarity">
    <text evidence="2">Belongs to the EamA transporter family.</text>
</comment>
<sequence>MSVLLSLLAAASYGLGDFNGGLFSKRGGPWAVSLTAQLGGTVLVLVVALIHGGSPTGTDLAWSLVAGLGNGFGTAFLYRGLASGRMGVVAPVSGVGAVVVPVVAGVAGGERPELAVWIGILLAVPAIWLVAREPDDAPIGSGLLDGVLAGLGFGTLFAALAQIPEEAGFLPLALNQLIAGGAIIVVALALRQDWVPRNRYAAGGIISGALGALATGLFQVATRQGYLTVAAVVTSLYPAFTVLLAATVLRERVHATQGVGLGLCAVAVALVAAG</sequence>
<feature type="domain" description="EamA" evidence="7">
    <location>
        <begin position="3"/>
        <end position="131"/>
    </location>
</feature>
<proteinExistence type="inferred from homology"/>
<evidence type="ECO:0000256" key="5">
    <source>
        <dbReference type="ARBA" id="ARBA00023136"/>
    </source>
</evidence>
<keyword evidence="4 6" id="KW-1133">Transmembrane helix</keyword>
<evidence type="ECO:0000313" key="9">
    <source>
        <dbReference type="Proteomes" id="UP000780875"/>
    </source>
</evidence>
<dbReference type="Pfam" id="PF00892">
    <property type="entry name" value="EamA"/>
    <property type="match status" value="2"/>
</dbReference>
<keyword evidence="5 6" id="KW-0472">Membrane</keyword>
<organism evidence="8 9">
    <name type="scientific">Nocardioides mangrovi</name>
    <dbReference type="NCBI Taxonomy" id="2874580"/>
    <lineage>
        <taxon>Bacteria</taxon>
        <taxon>Bacillati</taxon>
        <taxon>Actinomycetota</taxon>
        <taxon>Actinomycetes</taxon>
        <taxon>Propionibacteriales</taxon>
        <taxon>Nocardioidaceae</taxon>
        <taxon>Nocardioides</taxon>
    </lineage>
</organism>
<dbReference type="InterPro" id="IPR037185">
    <property type="entry name" value="EmrE-like"/>
</dbReference>
<feature type="transmembrane region" description="Helical" evidence="6">
    <location>
        <begin position="255"/>
        <end position="273"/>
    </location>
</feature>
<dbReference type="EMBL" id="JAIQZJ010000026">
    <property type="protein sequence ID" value="MBZ5741204.1"/>
    <property type="molecule type" value="Genomic_DNA"/>
</dbReference>
<keyword evidence="9" id="KW-1185">Reference proteome</keyword>
<reference evidence="8 9" key="1">
    <citation type="submission" date="2021-09" db="EMBL/GenBank/DDBJ databases">
        <title>Whole genome sequence of Nocardioides sp. GBK3QG-3.</title>
        <authorList>
            <person name="Tuo L."/>
        </authorList>
    </citation>
    <scope>NUCLEOTIDE SEQUENCE [LARGE SCALE GENOMIC DNA]</scope>
    <source>
        <strain evidence="8 9">GBK3QG-3</strain>
    </source>
</reference>
<evidence type="ECO:0000256" key="1">
    <source>
        <dbReference type="ARBA" id="ARBA00004141"/>
    </source>
</evidence>
<dbReference type="RefSeq" id="WP_224125503.1">
    <property type="nucleotide sequence ID" value="NZ_JAIQZJ010000026.1"/>
</dbReference>
<name>A0ABS7UJL0_9ACTN</name>
<feature type="transmembrane region" description="Helical" evidence="6">
    <location>
        <begin position="88"/>
        <end position="108"/>
    </location>
</feature>
<feature type="transmembrane region" description="Helical" evidence="6">
    <location>
        <begin position="169"/>
        <end position="190"/>
    </location>
</feature>
<feature type="transmembrane region" description="Helical" evidence="6">
    <location>
        <begin position="202"/>
        <end position="220"/>
    </location>
</feature>
<dbReference type="Gene3D" id="1.10.3730.20">
    <property type="match status" value="1"/>
</dbReference>
<feature type="transmembrane region" description="Helical" evidence="6">
    <location>
        <begin position="114"/>
        <end position="131"/>
    </location>
</feature>
<evidence type="ECO:0000256" key="4">
    <source>
        <dbReference type="ARBA" id="ARBA00022989"/>
    </source>
</evidence>
<feature type="transmembrane region" description="Helical" evidence="6">
    <location>
        <begin position="60"/>
        <end position="81"/>
    </location>
</feature>
<evidence type="ECO:0000313" key="8">
    <source>
        <dbReference type="EMBL" id="MBZ5741204.1"/>
    </source>
</evidence>
<dbReference type="InterPro" id="IPR000620">
    <property type="entry name" value="EamA_dom"/>
</dbReference>
<comment type="subcellular location">
    <subcellularLocation>
        <location evidence="1">Membrane</location>
        <topology evidence="1">Multi-pass membrane protein</topology>
    </subcellularLocation>
</comment>
<feature type="domain" description="EamA" evidence="7">
    <location>
        <begin position="142"/>
        <end position="271"/>
    </location>
</feature>
<comment type="caution">
    <text evidence="8">The sequence shown here is derived from an EMBL/GenBank/DDBJ whole genome shotgun (WGS) entry which is preliminary data.</text>
</comment>
<evidence type="ECO:0000259" key="7">
    <source>
        <dbReference type="Pfam" id="PF00892"/>
    </source>
</evidence>
<dbReference type="InterPro" id="IPR050638">
    <property type="entry name" value="AA-Vitamin_Transporters"/>
</dbReference>
<dbReference type="Proteomes" id="UP000780875">
    <property type="component" value="Unassembled WGS sequence"/>
</dbReference>
<evidence type="ECO:0000256" key="2">
    <source>
        <dbReference type="ARBA" id="ARBA00007362"/>
    </source>
</evidence>
<feature type="transmembrane region" description="Helical" evidence="6">
    <location>
        <begin position="143"/>
        <end position="163"/>
    </location>
</feature>
<accession>A0ABS7UJL0</accession>
<feature type="transmembrane region" description="Helical" evidence="6">
    <location>
        <begin position="226"/>
        <end position="248"/>
    </location>
</feature>